<dbReference type="GO" id="GO:0003743">
    <property type="term" value="F:translation initiation factor activity"/>
    <property type="evidence" value="ECO:0007669"/>
    <property type="project" value="UniProtKB-KW"/>
</dbReference>
<gene>
    <name evidence="2" type="ORF">JKK62_15465</name>
</gene>
<feature type="domain" description="Replication initiation protein-like C-terminal" evidence="1">
    <location>
        <begin position="123"/>
        <end position="271"/>
    </location>
</feature>
<dbReference type="Proteomes" id="UP000633365">
    <property type="component" value="Unassembled WGS sequence"/>
</dbReference>
<sequence length="382" mass="44823">MIEAGIDEVTMILLPVSELLNSPDRRWYDIANEMVFEAEDKLNLLDLFGERKYMNKAISGYSVGYTYGHHDFFFTVCYHHIWARMGVLIKFSAQALAYYQGQTNLMPYEILQQMRSPLYQVRCSRIDIAVDFIEEGIDINEIYTGYLNEQIKVFVIRERNGRIEHTEKSYKIQVICSEGDCETVYFGKRDSPVMLRIYNKKTEQINNRGSRYSEAVQYNDWVRFELEAKHDYAHKLTTALLDTKNDIEYKEIILDFIIQKYFFVTANNNAPAPFLQQLIDMKNNQEITLFKSVNTKNTELSKNLLHLLRTSGTVTTLYKINAIWGNAGLKKCMDTITEIIKTHQPNQDCVRFLRNNLEEYRIAYSDYDSFFESEILPELLDE</sequence>
<keyword evidence="2" id="KW-0396">Initiation factor</keyword>
<organism evidence="2 3">
    <name type="scientific">Ruminococcus difficilis</name>
    <dbReference type="NCBI Taxonomy" id="2763069"/>
    <lineage>
        <taxon>Bacteria</taxon>
        <taxon>Bacillati</taxon>
        <taxon>Bacillota</taxon>
        <taxon>Clostridia</taxon>
        <taxon>Eubacteriales</taxon>
        <taxon>Oscillospiraceae</taxon>
        <taxon>Ruminococcus</taxon>
    </lineage>
</organism>
<dbReference type="EMBL" id="JAEQMG010000169">
    <property type="protein sequence ID" value="MBK6090023.1"/>
    <property type="molecule type" value="Genomic_DNA"/>
</dbReference>
<reference evidence="2" key="1">
    <citation type="submission" date="2021-01" db="EMBL/GenBank/DDBJ databases">
        <title>Genome public.</title>
        <authorList>
            <person name="Liu C."/>
            <person name="Sun Q."/>
        </authorList>
    </citation>
    <scope>NUCLEOTIDE SEQUENCE</scope>
    <source>
        <strain evidence="2">M6</strain>
    </source>
</reference>
<dbReference type="RefSeq" id="WP_201428717.1">
    <property type="nucleotide sequence ID" value="NZ_JAEQMG010000169.1"/>
</dbReference>
<name>A0A934WU52_9FIRM</name>
<dbReference type="Pfam" id="PF02486">
    <property type="entry name" value="Rep_trans"/>
    <property type="match status" value="1"/>
</dbReference>
<evidence type="ECO:0000313" key="2">
    <source>
        <dbReference type="EMBL" id="MBK6090023.1"/>
    </source>
</evidence>
<evidence type="ECO:0000313" key="3">
    <source>
        <dbReference type="Proteomes" id="UP000633365"/>
    </source>
</evidence>
<dbReference type="InterPro" id="IPR003491">
    <property type="entry name" value="REP-like_C"/>
</dbReference>
<accession>A0A934WU52</accession>
<dbReference type="AlphaFoldDB" id="A0A934WU52"/>
<keyword evidence="3" id="KW-1185">Reference proteome</keyword>
<comment type="caution">
    <text evidence="2">The sequence shown here is derived from an EMBL/GenBank/DDBJ whole genome shotgun (WGS) entry which is preliminary data.</text>
</comment>
<proteinExistence type="predicted"/>
<evidence type="ECO:0000259" key="1">
    <source>
        <dbReference type="Pfam" id="PF02486"/>
    </source>
</evidence>
<protein>
    <submittedName>
        <fullName evidence="2">Replication initiation factor domain-containing protein</fullName>
    </submittedName>
</protein>
<keyword evidence="2" id="KW-0648">Protein biosynthesis</keyword>